<evidence type="ECO:0000313" key="3">
    <source>
        <dbReference type="Proteomes" id="UP001214530"/>
    </source>
</evidence>
<keyword evidence="1" id="KW-0472">Membrane</keyword>
<proteinExistence type="predicted"/>
<dbReference type="PANTHER" id="PTHR37947:SF1">
    <property type="entry name" value="BLL2462 PROTEIN"/>
    <property type="match status" value="1"/>
</dbReference>
<sequence length="695" mass="77733">MSDSFNFYTFLSLFICLLIGMLFAWLLYGKTKELDKKLRYGLAAARAIVVTTIGFLLCFPLIRSISYNPEKPIIVIGQDNSLSVGDITPVGFNKSLYEEQMQRLARELSEQYEVRIYNFSDSIKSGFDFSNRGKLSNAAQLITKLNDEYLNRNVGAVILASDGIFNRGGSPLYELNKLKAPVYTIALGDTVPKKDLLIANINHNSLVYLDNDFTIEVQVQAFEARGAESQLSVITNGKKVYEERVVVTSDAFVKHIPVKLKATALGLQKYTVQLSPVEHEASEKNNVQHIFIDVIDAKQKVLIAAAAPHPDITALKQAIALHKNFEVKVAVGEELNALHPGDYGLVILYQLPSLVYDASSFINKLSAVNVAEWYILGAQSNLNAFNQLQKQVRFSGSNNTLQEAFSDVNSAFTAFDLDKAMAKQIAGFDPLQVPFGKAIINGSSSVVLNQRIGKISTDYPQLFFTVDNGRKTGFLIGEGLWRWKLSEAGDTQQEPIVFNSLISKVVQYLSVKDDKRKFKVYAAKNTFDENENILLNVVLYNDSYVPVNTPEVSITIKNDAGKVFKFLFSRTDAAYQLDAGTLPAGNYTYVATTALGNKNYTAQGVFYVNAMVAEYQQTVANHQLLNTMSAQTGGKMYMPQDLLKLVDAIKSNDQIKTLSYEDRKYEELINFKWLFVLIMALLTMEWFFRKRNGEI</sequence>
<feature type="transmembrane region" description="Helical" evidence="1">
    <location>
        <begin position="40"/>
        <end position="62"/>
    </location>
</feature>
<dbReference type="PANTHER" id="PTHR37947">
    <property type="entry name" value="BLL2462 PROTEIN"/>
    <property type="match status" value="1"/>
</dbReference>
<evidence type="ECO:0000313" key="2">
    <source>
        <dbReference type="EMBL" id="WEK19955.1"/>
    </source>
</evidence>
<evidence type="ECO:0000256" key="1">
    <source>
        <dbReference type="SAM" id="Phobius"/>
    </source>
</evidence>
<organism evidence="2 3">
    <name type="scientific">Candidatus Pedobacter colombiensis</name>
    <dbReference type="NCBI Taxonomy" id="3121371"/>
    <lineage>
        <taxon>Bacteria</taxon>
        <taxon>Pseudomonadati</taxon>
        <taxon>Bacteroidota</taxon>
        <taxon>Sphingobacteriia</taxon>
        <taxon>Sphingobacteriales</taxon>
        <taxon>Sphingobacteriaceae</taxon>
        <taxon>Pedobacter</taxon>
    </lineage>
</organism>
<gene>
    <name evidence="2" type="ORF">P0Y49_02155</name>
</gene>
<evidence type="ECO:0008006" key="4">
    <source>
        <dbReference type="Google" id="ProtNLM"/>
    </source>
</evidence>
<dbReference type="SUPFAM" id="SSF53300">
    <property type="entry name" value="vWA-like"/>
    <property type="match status" value="1"/>
</dbReference>
<reference evidence="2" key="1">
    <citation type="submission" date="2023-03" db="EMBL/GenBank/DDBJ databases">
        <title>Andean soil-derived lignocellulolytic bacterial consortium as a source of novel taxa and putative plastic-active enzymes.</title>
        <authorList>
            <person name="Diaz-Garcia L."/>
            <person name="Chuvochina M."/>
            <person name="Feuerriegel G."/>
            <person name="Bunk B."/>
            <person name="Sproer C."/>
            <person name="Streit W.R."/>
            <person name="Rodriguez L.M."/>
            <person name="Overmann J."/>
            <person name="Jimenez D.J."/>
        </authorList>
    </citation>
    <scope>NUCLEOTIDE SEQUENCE</scope>
    <source>
        <strain evidence="2">MAG 3858</strain>
    </source>
</reference>
<dbReference type="AlphaFoldDB" id="A0AAJ5W982"/>
<feature type="transmembrane region" description="Helical" evidence="1">
    <location>
        <begin position="6"/>
        <end position="28"/>
    </location>
</feature>
<dbReference type="Proteomes" id="UP001214530">
    <property type="component" value="Chromosome"/>
</dbReference>
<keyword evidence="1" id="KW-0812">Transmembrane</keyword>
<dbReference type="EMBL" id="CP119313">
    <property type="protein sequence ID" value="WEK19955.1"/>
    <property type="molecule type" value="Genomic_DNA"/>
</dbReference>
<name>A0AAJ5W982_9SPHI</name>
<protein>
    <recommendedName>
        <fullName evidence="4">VWA domain-containing protein</fullName>
    </recommendedName>
</protein>
<accession>A0AAJ5W982</accession>
<keyword evidence="1" id="KW-1133">Transmembrane helix</keyword>
<dbReference type="InterPro" id="IPR036465">
    <property type="entry name" value="vWFA_dom_sf"/>
</dbReference>